<dbReference type="EMBL" id="CM029040">
    <property type="protein sequence ID" value="KAG2636592.1"/>
    <property type="molecule type" value="Genomic_DNA"/>
</dbReference>
<comment type="caution">
    <text evidence="3">The sequence shown here is derived from an EMBL/GenBank/DDBJ whole genome shotgun (WGS) entry which is preliminary data.</text>
</comment>
<reference evidence="3" key="1">
    <citation type="submission" date="2020-05" db="EMBL/GenBank/DDBJ databases">
        <title>WGS assembly of Panicum virgatum.</title>
        <authorList>
            <person name="Lovell J.T."/>
            <person name="Jenkins J."/>
            <person name="Shu S."/>
            <person name="Juenger T.E."/>
            <person name="Schmutz J."/>
        </authorList>
    </citation>
    <scope>NUCLEOTIDE SEQUENCE</scope>
    <source>
        <strain evidence="3">AP13</strain>
    </source>
</reference>
<accession>A0A8T0VJZ0</accession>
<dbReference type="AlphaFoldDB" id="A0A8T0VJZ0"/>
<evidence type="ECO:0000256" key="2">
    <source>
        <dbReference type="SAM" id="Phobius"/>
    </source>
</evidence>
<protein>
    <submittedName>
        <fullName evidence="3">Uncharacterized protein</fullName>
    </submittedName>
</protein>
<keyword evidence="2" id="KW-0812">Transmembrane</keyword>
<name>A0A8T0VJZ0_PANVG</name>
<proteinExistence type="predicted"/>
<feature type="transmembrane region" description="Helical" evidence="2">
    <location>
        <begin position="6"/>
        <end position="31"/>
    </location>
</feature>
<organism evidence="3 4">
    <name type="scientific">Panicum virgatum</name>
    <name type="common">Blackwell switchgrass</name>
    <dbReference type="NCBI Taxonomy" id="38727"/>
    <lineage>
        <taxon>Eukaryota</taxon>
        <taxon>Viridiplantae</taxon>
        <taxon>Streptophyta</taxon>
        <taxon>Embryophyta</taxon>
        <taxon>Tracheophyta</taxon>
        <taxon>Spermatophyta</taxon>
        <taxon>Magnoliopsida</taxon>
        <taxon>Liliopsida</taxon>
        <taxon>Poales</taxon>
        <taxon>Poaceae</taxon>
        <taxon>PACMAD clade</taxon>
        <taxon>Panicoideae</taxon>
        <taxon>Panicodae</taxon>
        <taxon>Paniceae</taxon>
        <taxon>Panicinae</taxon>
        <taxon>Panicum</taxon>
        <taxon>Panicum sect. Hiantes</taxon>
    </lineage>
</organism>
<gene>
    <name evidence="3" type="ORF">PVAP13_2NG459803</name>
</gene>
<keyword evidence="2" id="KW-1133">Transmembrane helix</keyword>
<evidence type="ECO:0000313" key="4">
    <source>
        <dbReference type="Proteomes" id="UP000823388"/>
    </source>
</evidence>
<dbReference type="Proteomes" id="UP000823388">
    <property type="component" value="Chromosome 2N"/>
</dbReference>
<keyword evidence="2" id="KW-0472">Membrane</keyword>
<keyword evidence="4" id="KW-1185">Reference proteome</keyword>
<evidence type="ECO:0000256" key="1">
    <source>
        <dbReference type="SAM" id="MobiDB-lite"/>
    </source>
</evidence>
<feature type="compositionally biased region" description="Pro residues" evidence="1">
    <location>
        <begin position="134"/>
        <end position="149"/>
    </location>
</feature>
<feature type="compositionally biased region" description="Basic and acidic residues" evidence="1">
    <location>
        <begin position="111"/>
        <end position="123"/>
    </location>
</feature>
<sequence length="235" mass="26071">MSKLPFPIFLLFAFSFYVFLYFSSYFFSFLFPSHSLSLSIQGASSRLQLPLPAGCSAPARAAPACELLLCRRCFCLLAAPPLLLLPAGCLELRLGAAAWRRWLRPAPRARREMPSAAREEADGRRRRRRELPPARRPSPTDRPPLPRLPPAVHARRASATPASPTRGQGWEKVPRSCSEPAGATFLWLRLARSAPVTRILGTWSRNRPWSTPFGRAPGEAGFGVGVAIHIVYINE</sequence>
<feature type="region of interest" description="Disordered" evidence="1">
    <location>
        <begin position="111"/>
        <end position="177"/>
    </location>
</feature>
<evidence type="ECO:0000313" key="3">
    <source>
        <dbReference type="EMBL" id="KAG2636592.1"/>
    </source>
</evidence>